<dbReference type="AlphaFoldDB" id="A0A915P5G8"/>
<feature type="compositionally biased region" description="Basic and acidic residues" evidence="3">
    <location>
        <begin position="719"/>
        <end position="733"/>
    </location>
</feature>
<feature type="domain" description="Phorbol-ester/DAG-type" evidence="5">
    <location>
        <begin position="885"/>
        <end position="937"/>
    </location>
</feature>
<feature type="region of interest" description="Disordered" evidence="3">
    <location>
        <begin position="706"/>
        <end position="738"/>
    </location>
</feature>
<evidence type="ECO:0000256" key="1">
    <source>
        <dbReference type="ARBA" id="ARBA00022723"/>
    </source>
</evidence>
<proteinExistence type="predicted"/>
<dbReference type="Proteomes" id="UP000887560">
    <property type="component" value="Unplaced"/>
</dbReference>
<keyword evidence="4" id="KW-0812">Transmembrane</keyword>
<evidence type="ECO:0000256" key="4">
    <source>
        <dbReference type="SAM" id="Phobius"/>
    </source>
</evidence>
<keyword evidence="2" id="KW-0862">Zinc</keyword>
<dbReference type="PROSITE" id="PS50081">
    <property type="entry name" value="ZF_DAG_PE_2"/>
    <property type="match status" value="1"/>
</dbReference>
<dbReference type="SUPFAM" id="SSF57889">
    <property type="entry name" value="Cysteine-rich domain"/>
    <property type="match status" value="1"/>
</dbReference>
<name>A0A915P5G8_9BILA</name>
<evidence type="ECO:0000313" key="7">
    <source>
        <dbReference type="WBParaSite" id="scf7180000423346.g10759"/>
    </source>
</evidence>
<dbReference type="Gene3D" id="3.30.60.20">
    <property type="match status" value="1"/>
</dbReference>
<evidence type="ECO:0000313" key="6">
    <source>
        <dbReference type="Proteomes" id="UP000887560"/>
    </source>
</evidence>
<dbReference type="InterPro" id="IPR039934">
    <property type="entry name" value="C2CD2/C2CD2L"/>
</dbReference>
<feature type="compositionally biased region" description="Basic and acidic residues" evidence="3">
    <location>
        <begin position="625"/>
        <end position="638"/>
    </location>
</feature>
<evidence type="ECO:0000256" key="3">
    <source>
        <dbReference type="SAM" id="MobiDB-lite"/>
    </source>
</evidence>
<dbReference type="WBParaSite" id="scf7180000423346.g10759">
    <property type="protein sequence ID" value="scf7180000423346.g10759"/>
    <property type="gene ID" value="scf7180000423346.g10759"/>
</dbReference>
<keyword evidence="4" id="KW-1133">Transmembrane helix</keyword>
<dbReference type="PANTHER" id="PTHR21119:SF5">
    <property type="entry name" value="C2 DOMAIN-CONTAINING PROTEIN"/>
    <property type="match status" value="1"/>
</dbReference>
<dbReference type="GO" id="GO:0046872">
    <property type="term" value="F:metal ion binding"/>
    <property type="evidence" value="ECO:0007669"/>
    <property type="project" value="UniProtKB-KW"/>
</dbReference>
<feature type="region of interest" description="Disordered" evidence="3">
    <location>
        <begin position="606"/>
        <end position="679"/>
    </location>
</feature>
<evidence type="ECO:0000259" key="5">
    <source>
        <dbReference type="PROSITE" id="PS50081"/>
    </source>
</evidence>
<keyword evidence="4" id="KW-0472">Membrane</keyword>
<dbReference type="InterPro" id="IPR002219">
    <property type="entry name" value="PKC_DAG/PE"/>
</dbReference>
<dbReference type="Pfam" id="PF00130">
    <property type="entry name" value="C1_1"/>
    <property type="match status" value="1"/>
</dbReference>
<feature type="compositionally biased region" description="Polar residues" evidence="3">
    <location>
        <begin position="607"/>
        <end position="624"/>
    </location>
</feature>
<keyword evidence="1" id="KW-0479">Metal-binding</keyword>
<feature type="compositionally biased region" description="Polar residues" evidence="3">
    <location>
        <begin position="639"/>
        <end position="658"/>
    </location>
</feature>
<evidence type="ECO:0000256" key="2">
    <source>
        <dbReference type="ARBA" id="ARBA00022833"/>
    </source>
</evidence>
<sequence>MDGLLLILLSWFVVSLICYFFILRYNRRRQSITTTINNNNRGHQNEGNESILMHDVANWLVWGTGEKGATINEQFANLLTKSLNESSKRLQEQGQPEMHFDGVKLQQSSANSTLRDFHVRPNRSPGNHLSISGKVYIENKTTLLNENQPKINLLVTIYEQQIDVNLNKGEETKKPLTIEHPRNYKIIIDEMNGEAEVRLAQIAGELFIIACFSGRPNVTLKILEPTAEKAMENFVVEFARKCILGAVLNFSLGELLYPDEESTARPQRFPLAEGEIASSEHLRETHFLHIHLMELRELQDGLLNSSNERPFVCIELDEPSSERFLSPKGHLDAHSGNYWFWHDGEANFELAIAPTGGELLFELFTETPSFPNEKELDLPPTAIYGTVRQRRFLGMAILKISELRRIIARQPLSSPVHLPLQGKGSEQKEGKNIKNVDQKRGLLLFQCSFHQRSLPLSQLNNPITTLPKEQFTNNTNNILNQQQQQFNNIPQYKKSPTRSPSKKSSIPSLGSLKRRTPKPVQQHYIYNVTEDRLNNNLNNHYNMRATTATSDEESLMPKQSFDTANAWSSPERQLIEEEQKQPPQNIYNLQIRKTISDSNALLFKYEQNGTNNRKQSAPGTPQTTQREEEKEEILKQQHGEIQNGVNTQSPPQHQNISDNQKRKPSKEVNDPQNANDAYDHLFNGMRAPNAAATAATHPAMEIFRLPAEKETSVTEDADELRRRAKDRERQARGRKERRNFFEQIRARLSGPLRLFPGRQSQRAKSLDDYEQHLEEAAVSMPQSRDQSQQRKASGGGLHEEHIRQQRLIQSAGPSSMATSTANLISSSSRQHNVMSRSHSQSQLVLELIGTEEEGPKYYSIPAEISNEPAVVKLMQSGKKLHILNSHILVASKSRGRVICSVCNKRIGGNFSTRQAYQCRDCRIICHKNCHQQIDWKCENSTSISNLLVEEVDWAEFLRHHQLREFISVGNL</sequence>
<protein>
    <submittedName>
        <fullName evidence="7">Phorbol-ester/DAG-type domain-containing protein</fullName>
    </submittedName>
</protein>
<reference evidence="7" key="1">
    <citation type="submission" date="2022-11" db="UniProtKB">
        <authorList>
            <consortium name="WormBaseParasite"/>
        </authorList>
    </citation>
    <scope>IDENTIFICATION</scope>
</reference>
<feature type="compositionally biased region" description="Polar residues" evidence="3">
    <location>
        <begin position="780"/>
        <end position="791"/>
    </location>
</feature>
<feature type="compositionally biased region" description="Polar residues" evidence="3">
    <location>
        <begin position="560"/>
        <end position="571"/>
    </location>
</feature>
<feature type="region of interest" description="Disordered" evidence="3">
    <location>
        <begin position="776"/>
        <end position="799"/>
    </location>
</feature>
<keyword evidence="6" id="KW-1185">Reference proteome</keyword>
<dbReference type="PANTHER" id="PTHR21119">
    <property type="entry name" value="C2 DOMAIN-CONTAINING PROTEIN"/>
    <property type="match status" value="1"/>
</dbReference>
<organism evidence="6 7">
    <name type="scientific">Meloidogyne floridensis</name>
    <dbReference type="NCBI Taxonomy" id="298350"/>
    <lineage>
        <taxon>Eukaryota</taxon>
        <taxon>Metazoa</taxon>
        <taxon>Ecdysozoa</taxon>
        <taxon>Nematoda</taxon>
        <taxon>Chromadorea</taxon>
        <taxon>Rhabditida</taxon>
        <taxon>Tylenchina</taxon>
        <taxon>Tylenchomorpha</taxon>
        <taxon>Tylenchoidea</taxon>
        <taxon>Meloidogynidae</taxon>
        <taxon>Meloidogyninae</taxon>
        <taxon>Meloidogyne</taxon>
    </lineage>
</organism>
<dbReference type="SMART" id="SM00109">
    <property type="entry name" value="C1"/>
    <property type="match status" value="1"/>
</dbReference>
<feature type="compositionally biased region" description="Basic and acidic residues" evidence="3">
    <location>
        <begin position="659"/>
        <end position="669"/>
    </location>
</feature>
<feature type="transmembrane region" description="Helical" evidence="4">
    <location>
        <begin position="6"/>
        <end position="23"/>
    </location>
</feature>
<feature type="region of interest" description="Disordered" evidence="3">
    <location>
        <begin position="548"/>
        <end position="587"/>
    </location>
</feature>
<accession>A0A915P5G8</accession>
<feature type="compositionally biased region" description="Low complexity" evidence="3">
    <location>
        <begin position="491"/>
        <end position="511"/>
    </location>
</feature>
<feature type="region of interest" description="Disordered" evidence="3">
    <location>
        <begin position="491"/>
        <end position="520"/>
    </location>
</feature>
<dbReference type="InterPro" id="IPR046349">
    <property type="entry name" value="C1-like_sf"/>
</dbReference>